<dbReference type="Gene3D" id="1.25.40.10">
    <property type="entry name" value="Tetratricopeptide repeat domain"/>
    <property type="match status" value="1"/>
</dbReference>
<sequence length="329" mass="36792">MIISTFSIVAVDSETGEVGIAVASKVFDVGYIVPWLEAEYGGVASQAYANPFLGPWILSSLSRGKPAGEALRIALSRDTMPEVRQVGVVDRHGYSAAHTGRDCLAWAGHRTGRWVSVQGNILTGPEVVDSMFAVFIRTKGPLAERLLAALEAGDRAGGDRRGRQSAALYVVRKRGGYQGADDRLVDLKVVDNPEPIKELRRLYDSWQYTFLAAAYLRLANEEGKDVFLRRARKLAETALVSTLKDPYLYNNLAWEFALKRIYPDLTLKLAHRAHELAPEDANIMDTMAEAYYAAGNWRMAIHWEKKALEKEPENEFFKKQLRRFEEGGK</sequence>
<protein>
    <submittedName>
        <fullName evidence="2">Fimbrial assembly protein FimA</fullName>
    </submittedName>
</protein>
<dbReference type="AlphaFoldDB" id="A0A660SE53"/>
<dbReference type="PANTHER" id="PTHR39328">
    <property type="entry name" value="BLL2871 PROTEIN"/>
    <property type="match status" value="1"/>
</dbReference>
<proteinExistence type="predicted"/>
<dbReference type="PANTHER" id="PTHR39328:SF1">
    <property type="entry name" value="BLL2871 PROTEIN"/>
    <property type="match status" value="1"/>
</dbReference>
<dbReference type="Proteomes" id="UP000268469">
    <property type="component" value="Unassembled WGS sequence"/>
</dbReference>
<dbReference type="SUPFAM" id="SSF56235">
    <property type="entry name" value="N-terminal nucleophile aminohydrolases (Ntn hydrolases)"/>
    <property type="match status" value="1"/>
</dbReference>
<keyword evidence="1" id="KW-0802">TPR repeat</keyword>
<dbReference type="InterPro" id="IPR011990">
    <property type="entry name" value="TPR-like_helical_dom_sf"/>
</dbReference>
<dbReference type="InterPro" id="IPR029055">
    <property type="entry name" value="Ntn_hydrolases_N"/>
</dbReference>
<comment type="caution">
    <text evidence="2">The sequence shown here is derived from an EMBL/GenBank/DDBJ whole genome shotgun (WGS) entry which is preliminary data.</text>
</comment>
<dbReference type="Gene3D" id="3.60.20.10">
    <property type="entry name" value="Glutamine Phosphoribosylpyrophosphate, subunit 1, domain 1"/>
    <property type="match status" value="1"/>
</dbReference>
<dbReference type="SUPFAM" id="SSF48452">
    <property type="entry name" value="TPR-like"/>
    <property type="match status" value="1"/>
</dbReference>
<reference evidence="2 3" key="1">
    <citation type="submission" date="2018-06" db="EMBL/GenBank/DDBJ databases">
        <title>Extensive metabolic versatility and redundancy in microbially diverse, dynamic hydrothermal sediments.</title>
        <authorList>
            <person name="Dombrowski N."/>
            <person name="Teske A."/>
            <person name="Baker B.J."/>
        </authorList>
    </citation>
    <scope>NUCLEOTIDE SEQUENCE [LARGE SCALE GENOMIC DNA]</scope>
    <source>
        <strain evidence="2">B36_G15</strain>
    </source>
</reference>
<dbReference type="Pfam" id="PF06267">
    <property type="entry name" value="DUF1028"/>
    <property type="match status" value="1"/>
</dbReference>
<name>A0A660SE53_UNCW3</name>
<evidence type="ECO:0000313" key="2">
    <source>
        <dbReference type="EMBL" id="RKX69075.1"/>
    </source>
</evidence>
<feature type="repeat" description="TPR" evidence="1">
    <location>
        <begin position="281"/>
        <end position="314"/>
    </location>
</feature>
<dbReference type="InterPro" id="IPR019734">
    <property type="entry name" value="TPR_rpt"/>
</dbReference>
<gene>
    <name evidence="2" type="ORF">DRP53_09275</name>
</gene>
<evidence type="ECO:0000313" key="3">
    <source>
        <dbReference type="Proteomes" id="UP000268469"/>
    </source>
</evidence>
<accession>A0A660SE53</accession>
<dbReference type="InterPro" id="IPR010430">
    <property type="entry name" value="DUF1028"/>
</dbReference>
<evidence type="ECO:0000256" key="1">
    <source>
        <dbReference type="PROSITE-ProRule" id="PRU00339"/>
    </source>
</evidence>
<dbReference type="PROSITE" id="PS50005">
    <property type="entry name" value="TPR"/>
    <property type="match status" value="1"/>
</dbReference>
<organism evidence="2 3">
    <name type="scientific">candidate division WOR-3 bacterium</name>
    <dbReference type="NCBI Taxonomy" id="2052148"/>
    <lineage>
        <taxon>Bacteria</taxon>
        <taxon>Bacteria division WOR-3</taxon>
    </lineage>
</organism>
<dbReference type="EMBL" id="QNBE01000108">
    <property type="protein sequence ID" value="RKX69075.1"/>
    <property type="molecule type" value="Genomic_DNA"/>
</dbReference>